<accession>A0A1I8FB33</accession>
<sequence length="229" mass="25177">MRPPLPPPPPAQIGSEQPPQESVCEISPSQPKKLRGLRPLKERIRVATTPDEVAKHDRAGLACQGAALASPSVRSAAIRSVKMALAYRYWAGLGVETAAARLRCCSISRWPGWWPISRGPRQPCCESAYWTTRRLPNGQTGALDDDLIQYYQFLADKGDVNAQVGLGQLYFQGGAGRASQSYAGPELFQTGSPVRQRERNGLPRQVSHICLCNSWPLHMVVILSRSSFQ</sequence>
<name>A0A1I8FB33_9PLAT</name>
<feature type="region of interest" description="Disordered" evidence="1">
    <location>
        <begin position="1"/>
        <end position="31"/>
    </location>
</feature>
<protein>
    <submittedName>
        <fullName evidence="3">Sel1 repeat family protein</fullName>
    </submittedName>
</protein>
<proteinExistence type="predicted"/>
<reference evidence="3" key="1">
    <citation type="submission" date="2016-11" db="UniProtKB">
        <authorList>
            <consortium name="WormBaseParasite"/>
        </authorList>
    </citation>
    <scope>IDENTIFICATION</scope>
</reference>
<feature type="compositionally biased region" description="Pro residues" evidence="1">
    <location>
        <begin position="1"/>
        <end position="11"/>
    </location>
</feature>
<organism evidence="2 3">
    <name type="scientific">Macrostomum lignano</name>
    <dbReference type="NCBI Taxonomy" id="282301"/>
    <lineage>
        <taxon>Eukaryota</taxon>
        <taxon>Metazoa</taxon>
        <taxon>Spiralia</taxon>
        <taxon>Lophotrochozoa</taxon>
        <taxon>Platyhelminthes</taxon>
        <taxon>Rhabditophora</taxon>
        <taxon>Macrostomorpha</taxon>
        <taxon>Macrostomida</taxon>
        <taxon>Macrostomidae</taxon>
        <taxon>Macrostomum</taxon>
    </lineage>
</organism>
<evidence type="ECO:0000313" key="2">
    <source>
        <dbReference type="Proteomes" id="UP000095280"/>
    </source>
</evidence>
<evidence type="ECO:0000256" key="1">
    <source>
        <dbReference type="SAM" id="MobiDB-lite"/>
    </source>
</evidence>
<evidence type="ECO:0000313" key="3">
    <source>
        <dbReference type="WBParaSite" id="maker-unitig_27541-snap-gene-0.1-mRNA-1"/>
    </source>
</evidence>
<dbReference type="Proteomes" id="UP000095280">
    <property type="component" value="Unplaced"/>
</dbReference>
<dbReference type="AlphaFoldDB" id="A0A1I8FB33"/>
<keyword evidence="2" id="KW-1185">Reference proteome</keyword>
<dbReference type="WBParaSite" id="maker-unitig_27541-snap-gene-0.1-mRNA-1">
    <property type="protein sequence ID" value="maker-unitig_27541-snap-gene-0.1-mRNA-1"/>
    <property type="gene ID" value="maker-unitig_27541-snap-gene-0.1"/>
</dbReference>